<dbReference type="PANTHER" id="PTHR24173:SF74">
    <property type="entry name" value="ANKYRIN REPEAT DOMAIN-CONTAINING PROTEIN 16"/>
    <property type="match status" value="1"/>
</dbReference>
<feature type="repeat" description="ANK" evidence="3">
    <location>
        <begin position="145"/>
        <end position="177"/>
    </location>
</feature>
<dbReference type="STRING" id="1169540.A0A0G4F1X8"/>
<dbReference type="Gene3D" id="1.25.40.20">
    <property type="entry name" value="Ankyrin repeat-containing domain"/>
    <property type="match status" value="3"/>
</dbReference>
<feature type="compositionally biased region" description="Polar residues" evidence="4">
    <location>
        <begin position="257"/>
        <end position="272"/>
    </location>
</feature>
<accession>A0A0G4F1X8</accession>
<feature type="repeat" description="ANK" evidence="3">
    <location>
        <begin position="72"/>
        <end position="96"/>
    </location>
</feature>
<feature type="repeat" description="ANK" evidence="3">
    <location>
        <begin position="216"/>
        <end position="240"/>
    </location>
</feature>
<evidence type="ECO:0000256" key="2">
    <source>
        <dbReference type="ARBA" id="ARBA00023043"/>
    </source>
</evidence>
<dbReference type="VEuPathDB" id="CryptoDB:Vbra_14304"/>
<reference evidence="5 6" key="1">
    <citation type="submission" date="2014-11" db="EMBL/GenBank/DDBJ databases">
        <authorList>
            <person name="Zhu J."/>
            <person name="Qi W."/>
            <person name="Song R."/>
        </authorList>
    </citation>
    <scope>NUCLEOTIDE SEQUENCE [LARGE SCALE GENOMIC DNA]</scope>
</reference>
<dbReference type="Pfam" id="PF12796">
    <property type="entry name" value="Ank_2"/>
    <property type="match status" value="2"/>
</dbReference>
<evidence type="ECO:0000256" key="4">
    <source>
        <dbReference type="SAM" id="MobiDB-lite"/>
    </source>
</evidence>
<proteinExistence type="predicted"/>
<dbReference type="PROSITE" id="PS50297">
    <property type="entry name" value="ANK_REP_REGION"/>
    <property type="match status" value="2"/>
</dbReference>
<feature type="repeat" description="ANK" evidence="3">
    <location>
        <begin position="38"/>
        <end position="70"/>
    </location>
</feature>
<keyword evidence="1" id="KW-0677">Repeat</keyword>
<dbReference type="InParanoid" id="A0A0G4F1X8"/>
<dbReference type="PhylomeDB" id="A0A0G4F1X8"/>
<sequence length="272" mass="29456">MSKQVSGRTRQLRDQLSDVESVKYIIDRDEHVLTHDKDGTTPFMYAAVNGQVEVMSVLYAKDSNLLTQKNSDGGTALHFAAKTDHTAVVTQLLKWGGRDLADLLDARTNDGWTPFIVAAGCGQLGAMKLIHAKGGDDLLMQKTYDDWTALHWAAHGGRYAVVAQLLEWGGGREMLDARNENGLTPFIVAAGCGQVSVLKLIHAEGGNSLLKDKTHTGNTALHLAGMQGHTSVVKQLLEWGGGALLNMKNNKGETPWDTATSSARQTMASYKK</sequence>
<keyword evidence="6" id="KW-1185">Reference proteome</keyword>
<feature type="region of interest" description="Disordered" evidence="4">
    <location>
        <begin position="251"/>
        <end position="272"/>
    </location>
</feature>
<dbReference type="PROSITE" id="PS50088">
    <property type="entry name" value="ANK_REPEAT"/>
    <property type="match status" value="4"/>
</dbReference>
<evidence type="ECO:0000256" key="1">
    <source>
        <dbReference type="ARBA" id="ARBA00022737"/>
    </source>
</evidence>
<evidence type="ECO:0000313" key="6">
    <source>
        <dbReference type="Proteomes" id="UP000041254"/>
    </source>
</evidence>
<dbReference type="Pfam" id="PF00023">
    <property type="entry name" value="Ank"/>
    <property type="match status" value="1"/>
</dbReference>
<dbReference type="EMBL" id="CDMY01000364">
    <property type="protein sequence ID" value="CEM05758.1"/>
    <property type="molecule type" value="Genomic_DNA"/>
</dbReference>
<protein>
    <submittedName>
        <fullName evidence="5">Uncharacterized protein</fullName>
    </submittedName>
</protein>
<evidence type="ECO:0000256" key="3">
    <source>
        <dbReference type="PROSITE-ProRule" id="PRU00023"/>
    </source>
</evidence>
<evidence type="ECO:0000313" key="5">
    <source>
        <dbReference type="EMBL" id="CEM05758.1"/>
    </source>
</evidence>
<gene>
    <name evidence="5" type="ORF">Vbra_14304</name>
</gene>
<dbReference type="SMART" id="SM00248">
    <property type="entry name" value="ANK"/>
    <property type="match status" value="6"/>
</dbReference>
<dbReference type="AlphaFoldDB" id="A0A0G4F1X8"/>
<name>A0A0G4F1X8_VITBC</name>
<dbReference type="OMA" id="GHIECIE"/>
<dbReference type="OrthoDB" id="437639at2759"/>
<keyword evidence="2 3" id="KW-0040">ANK repeat</keyword>
<dbReference type="SUPFAM" id="SSF48403">
    <property type="entry name" value="Ankyrin repeat"/>
    <property type="match status" value="1"/>
</dbReference>
<dbReference type="PANTHER" id="PTHR24173">
    <property type="entry name" value="ANKYRIN REPEAT CONTAINING"/>
    <property type="match status" value="1"/>
</dbReference>
<organism evidence="5 6">
    <name type="scientific">Vitrella brassicaformis (strain CCMP3155)</name>
    <dbReference type="NCBI Taxonomy" id="1169540"/>
    <lineage>
        <taxon>Eukaryota</taxon>
        <taxon>Sar</taxon>
        <taxon>Alveolata</taxon>
        <taxon>Colpodellida</taxon>
        <taxon>Vitrellaceae</taxon>
        <taxon>Vitrella</taxon>
    </lineage>
</organism>
<dbReference type="InterPro" id="IPR002110">
    <property type="entry name" value="Ankyrin_rpt"/>
</dbReference>
<dbReference type="Proteomes" id="UP000041254">
    <property type="component" value="Unassembled WGS sequence"/>
</dbReference>
<dbReference type="InterPro" id="IPR036770">
    <property type="entry name" value="Ankyrin_rpt-contain_sf"/>
</dbReference>